<organism evidence="2 3">
    <name type="scientific">Paralvinella palmiformis</name>
    <dbReference type="NCBI Taxonomy" id="53620"/>
    <lineage>
        <taxon>Eukaryota</taxon>
        <taxon>Metazoa</taxon>
        <taxon>Spiralia</taxon>
        <taxon>Lophotrochozoa</taxon>
        <taxon>Annelida</taxon>
        <taxon>Polychaeta</taxon>
        <taxon>Sedentaria</taxon>
        <taxon>Canalipalpata</taxon>
        <taxon>Terebellida</taxon>
        <taxon>Terebelliformia</taxon>
        <taxon>Alvinellidae</taxon>
        <taxon>Paralvinella</taxon>
    </lineage>
</organism>
<feature type="domain" description="CARD" evidence="1">
    <location>
        <begin position="142"/>
        <end position="231"/>
    </location>
</feature>
<gene>
    <name evidence="2" type="ORF">LSH36_66g05001</name>
</gene>
<name>A0AAD9K3K5_9ANNE</name>
<evidence type="ECO:0000313" key="3">
    <source>
        <dbReference type="Proteomes" id="UP001208570"/>
    </source>
</evidence>
<dbReference type="GO" id="GO:0042981">
    <property type="term" value="P:regulation of apoptotic process"/>
    <property type="evidence" value="ECO:0007669"/>
    <property type="project" value="InterPro"/>
</dbReference>
<dbReference type="Pfam" id="PF00619">
    <property type="entry name" value="CARD"/>
    <property type="match status" value="2"/>
</dbReference>
<dbReference type="InterPro" id="IPR037939">
    <property type="entry name" value="CRADD"/>
</dbReference>
<dbReference type="CDD" id="cd01671">
    <property type="entry name" value="CARD"/>
    <property type="match status" value="1"/>
</dbReference>
<dbReference type="Gene3D" id="1.10.533.10">
    <property type="entry name" value="Death Domain, Fas"/>
    <property type="match status" value="2"/>
</dbReference>
<dbReference type="PROSITE" id="PS50209">
    <property type="entry name" value="CARD"/>
    <property type="match status" value="2"/>
</dbReference>
<dbReference type="InterPro" id="IPR011029">
    <property type="entry name" value="DEATH-like_dom_sf"/>
</dbReference>
<dbReference type="EMBL" id="JAODUP010000066">
    <property type="protein sequence ID" value="KAK2164298.1"/>
    <property type="molecule type" value="Genomic_DNA"/>
</dbReference>
<dbReference type="Proteomes" id="UP001208570">
    <property type="component" value="Unassembled WGS sequence"/>
</dbReference>
<feature type="domain" description="CARD" evidence="1">
    <location>
        <begin position="41"/>
        <end position="130"/>
    </location>
</feature>
<dbReference type="AlphaFoldDB" id="A0AAD9K3K5"/>
<protein>
    <recommendedName>
        <fullName evidence="1">CARD domain-containing protein</fullName>
    </recommendedName>
</protein>
<dbReference type="PANTHER" id="PTHR15034">
    <property type="entry name" value="DEATH DOMAIN-CONTAINING PROTEIN CRADD"/>
    <property type="match status" value="1"/>
</dbReference>
<sequence length="238" mass="28075">MFIINSFLAVYLLFKFEMCEFLWLLIYVAIPKCLYLTPVIMKPQDKERLVKSRPQMVRSLDVTQILPQLRSANLFTKKDEQIIMSDTRRRERVIRFLDLLEKKKTDVYEKFQDILGDVYPQLLLSLTDWEDEGEGPLPCNAQLDDDWTMLQRARQYLIHEIDAAQVVKYMRDHNALSEDEVRAIVAERNAQTRTEVFLDMLELHKPEDYDTFVEAIGETYPHVYLTLTGDADDRSDED</sequence>
<dbReference type="SUPFAM" id="SSF47986">
    <property type="entry name" value="DEATH domain"/>
    <property type="match status" value="2"/>
</dbReference>
<reference evidence="2" key="1">
    <citation type="journal article" date="2023" name="Mol. Biol. Evol.">
        <title>Third-Generation Sequencing Reveals the Adaptive Role of the Epigenome in Three Deep-Sea Polychaetes.</title>
        <authorList>
            <person name="Perez M."/>
            <person name="Aroh O."/>
            <person name="Sun Y."/>
            <person name="Lan Y."/>
            <person name="Juniper S.K."/>
            <person name="Young C.R."/>
            <person name="Angers B."/>
            <person name="Qian P.Y."/>
        </authorList>
    </citation>
    <scope>NUCLEOTIDE SEQUENCE</scope>
    <source>
        <strain evidence="2">P08H-3</strain>
    </source>
</reference>
<proteinExistence type="predicted"/>
<dbReference type="GO" id="GO:0070513">
    <property type="term" value="F:death domain binding"/>
    <property type="evidence" value="ECO:0007669"/>
    <property type="project" value="InterPro"/>
</dbReference>
<keyword evidence="3" id="KW-1185">Reference proteome</keyword>
<comment type="caution">
    <text evidence="2">The sequence shown here is derived from an EMBL/GenBank/DDBJ whole genome shotgun (WGS) entry which is preliminary data.</text>
</comment>
<dbReference type="InterPro" id="IPR001315">
    <property type="entry name" value="CARD"/>
</dbReference>
<dbReference type="PANTHER" id="PTHR15034:SF5">
    <property type="entry name" value="DEATH DOMAIN-CONTAINING PROTEIN CRADD"/>
    <property type="match status" value="1"/>
</dbReference>
<evidence type="ECO:0000259" key="1">
    <source>
        <dbReference type="PROSITE" id="PS50209"/>
    </source>
</evidence>
<dbReference type="GO" id="GO:0002020">
    <property type="term" value="F:protease binding"/>
    <property type="evidence" value="ECO:0007669"/>
    <property type="project" value="InterPro"/>
</dbReference>
<evidence type="ECO:0000313" key="2">
    <source>
        <dbReference type="EMBL" id="KAK2164298.1"/>
    </source>
</evidence>
<accession>A0AAD9K3K5</accession>